<dbReference type="Proteomes" id="UP000181980">
    <property type="component" value="Unassembled WGS sequence"/>
</dbReference>
<sequence length="313" mass="30237">MRIDVRTDTPGHLSTGVVGAVDIGGTKIAAAAVDADGAVTRLRTVGTPSGAGPEAVLQVVRDLVGDLRDVRALGVGCAGVVDPATGDAISATDTIADWAGTPLRSELSGRLGLSVTVVNDVHAHAVGESWHGAGASAGSMLLVTAGTGIGGAWTVAGHVVVGAGGAAGHVGHVPVAAAAGRRCGCGAEGHVEAVASGPAMTAEYARRSGTRVSSLSEVVTAAEAGDEAAIDVLTGGGAALGSAVGGIVNVLDPDLVVIGGGVAAGGAHWWSALRAAATAELLPATRGVRIVPSTLGGRAALIGAARLAWRVAA</sequence>
<dbReference type="PANTHER" id="PTHR18964">
    <property type="entry name" value="ROK (REPRESSOR, ORF, KINASE) FAMILY"/>
    <property type="match status" value="1"/>
</dbReference>
<comment type="similarity">
    <text evidence="1">Belongs to the ROK (NagC/XylR) family.</text>
</comment>
<evidence type="ECO:0000313" key="3">
    <source>
        <dbReference type="Proteomes" id="UP000181980"/>
    </source>
</evidence>
<dbReference type="Gene3D" id="3.30.420.40">
    <property type="match status" value="2"/>
</dbReference>
<dbReference type="PANTHER" id="PTHR18964:SF169">
    <property type="entry name" value="N-ACETYLMANNOSAMINE KINASE"/>
    <property type="match status" value="1"/>
</dbReference>
<reference evidence="3" key="1">
    <citation type="submission" date="2016-10" db="EMBL/GenBank/DDBJ databases">
        <authorList>
            <person name="Varghese N."/>
            <person name="Submissions S."/>
        </authorList>
    </citation>
    <scope>NUCLEOTIDE SEQUENCE [LARGE SCALE GENOMIC DNA]</scope>
    <source>
        <strain evidence="3">DSM 45237</strain>
    </source>
</reference>
<proteinExistence type="inferred from homology"/>
<protein>
    <submittedName>
        <fullName evidence="2">Glucokinase</fullName>
    </submittedName>
</protein>
<accession>A0A1H5PYV4</accession>
<dbReference type="OrthoDB" id="8772678at2"/>
<dbReference type="Pfam" id="PF00480">
    <property type="entry name" value="ROK"/>
    <property type="match status" value="1"/>
</dbReference>
<evidence type="ECO:0000256" key="1">
    <source>
        <dbReference type="ARBA" id="ARBA00006479"/>
    </source>
</evidence>
<name>A0A1H5PYV4_9ACTN</name>
<keyword evidence="2" id="KW-0808">Transferase</keyword>
<dbReference type="SUPFAM" id="SSF53067">
    <property type="entry name" value="Actin-like ATPase domain"/>
    <property type="match status" value="1"/>
</dbReference>
<dbReference type="InterPro" id="IPR000600">
    <property type="entry name" value="ROK"/>
</dbReference>
<dbReference type="STRING" id="561176.SAMN04488561_6905"/>
<dbReference type="RefSeq" id="WP_069111405.1">
    <property type="nucleotide sequence ID" value="NZ_FNUC01000004.1"/>
</dbReference>
<keyword evidence="3" id="KW-1185">Reference proteome</keyword>
<dbReference type="AlphaFoldDB" id="A0A1H5PYV4"/>
<keyword evidence="2" id="KW-0418">Kinase</keyword>
<dbReference type="InterPro" id="IPR043129">
    <property type="entry name" value="ATPase_NBD"/>
</dbReference>
<organism evidence="2 3">
    <name type="scientific">Jiangella alba</name>
    <dbReference type="NCBI Taxonomy" id="561176"/>
    <lineage>
        <taxon>Bacteria</taxon>
        <taxon>Bacillati</taxon>
        <taxon>Actinomycetota</taxon>
        <taxon>Actinomycetes</taxon>
        <taxon>Jiangellales</taxon>
        <taxon>Jiangellaceae</taxon>
        <taxon>Jiangella</taxon>
    </lineage>
</organism>
<gene>
    <name evidence="2" type="ORF">SAMN04488561_6905</name>
</gene>
<dbReference type="EMBL" id="FNUC01000004">
    <property type="protein sequence ID" value="SEF18834.1"/>
    <property type="molecule type" value="Genomic_DNA"/>
</dbReference>
<dbReference type="GO" id="GO:0016301">
    <property type="term" value="F:kinase activity"/>
    <property type="evidence" value="ECO:0007669"/>
    <property type="project" value="UniProtKB-KW"/>
</dbReference>
<evidence type="ECO:0000313" key="2">
    <source>
        <dbReference type="EMBL" id="SEF18834.1"/>
    </source>
</evidence>